<dbReference type="AlphaFoldDB" id="A0A0A8ZK63"/>
<accession>A0A0A8ZK63</accession>
<name>A0A0A8ZK63_ARUDO</name>
<reference evidence="1" key="1">
    <citation type="submission" date="2014-09" db="EMBL/GenBank/DDBJ databases">
        <authorList>
            <person name="Magalhaes I.L.F."/>
            <person name="Oliveira U."/>
            <person name="Santos F.R."/>
            <person name="Vidigal T.H.D.A."/>
            <person name="Brescovit A.D."/>
            <person name="Santos A.J."/>
        </authorList>
    </citation>
    <scope>NUCLEOTIDE SEQUENCE</scope>
    <source>
        <tissue evidence="1">Shoot tissue taken approximately 20 cm above the soil surface</tissue>
    </source>
</reference>
<reference evidence="1" key="2">
    <citation type="journal article" date="2015" name="Data Brief">
        <title>Shoot transcriptome of the giant reed, Arundo donax.</title>
        <authorList>
            <person name="Barrero R.A."/>
            <person name="Guerrero F.D."/>
            <person name="Moolhuijzen P."/>
            <person name="Goolsby J.A."/>
            <person name="Tidwell J."/>
            <person name="Bellgard S.E."/>
            <person name="Bellgard M.I."/>
        </authorList>
    </citation>
    <scope>NUCLEOTIDE SEQUENCE</scope>
    <source>
        <tissue evidence="1">Shoot tissue taken approximately 20 cm above the soil surface</tissue>
    </source>
</reference>
<sequence>MVNNRTQQVKIVLHHVTREAVTIYMSFPTSFCNSHVDQE</sequence>
<proteinExistence type="predicted"/>
<dbReference type="EMBL" id="GBRH01259827">
    <property type="protein sequence ID" value="JAD38068.1"/>
    <property type="molecule type" value="Transcribed_RNA"/>
</dbReference>
<evidence type="ECO:0000313" key="1">
    <source>
        <dbReference type="EMBL" id="JAD38068.1"/>
    </source>
</evidence>
<organism evidence="1">
    <name type="scientific">Arundo donax</name>
    <name type="common">Giant reed</name>
    <name type="synonym">Donax arundinaceus</name>
    <dbReference type="NCBI Taxonomy" id="35708"/>
    <lineage>
        <taxon>Eukaryota</taxon>
        <taxon>Viridiplantae</taxon>
        <taxon>Streptophyta</taxon>
        <taxon>Embryophyta</taxon>
        <taxon>Tracheophyta</taxon>
        <taxon>Spermatophyta</taxon>
        <taxon>Magnoliopsida</taxon>
        <taxon>Liliopsida</taxon>
        <taxon>Poales</taxon>
        <taxon>Poaceae</taxon>
        <taxon>PACMAD clade</taxon>
        <taxon>Arundinoideae</taxon>
        <taxon>Arundineae</taxon>
        <taxon>Arundo</taxon>
    </lineage>
</organism>
<protein>
    <submittedName>
        <fullName evidence="1">Uncharacterized protein</fullName>
    </submittedName>
</protein>